<name>A0A7Z0B848_9BURK</name>
<reference evidence="1 2" key="1">
    <citation type="submission" date="2020-07" db="EMBL/GenBank/DDBJ databases">
        <title>Exploring microbial biodiversity for novel pathways involved in the catabolism of aromatic compounds derived from lignin.</title>
        <authorList>
            <person name="Elkins J."/>
        </authorList>
    </citation>
    <scope>NUCLEOTIDE SEQUENCE [LARGE SCALE GENOMIC DNA]</scope>
    <source>
        <strain evidence="1 2">H2C3C</strain>
    </source>
</reference>
<organism evidence="1 2">
    <name type="scientific">Paraburkholderia bryophila</name>
    <dbReference type="NCBI Taxonomy" id="420952"/>
    <lineage>
        <taxon>Bacteria</taxon>
        <taxon>Pseudomonadati</taxon>
        <taxon>Pseudomonadota</taxon>
        <taxon>Betaproteobacteria</taxon>
        <taxon>Burkholderiales</taxon>
        <taxon>Burkholderiaceae</taxon>
        <taxon>Paraburkholderia</taxon>
    </lineage>
</organism>
<dbReference type="Proteomes" id="UP000540929">
    <property type="component" value="Unassembled WGS sequence"/>
</dbReference>
<comment type="caution">
    <text evidence="1">The sequence shown here is derived from an EMBL/GenBank/DDBJ whole genome shotgun (WGS) entry which is preliminary data.</text>
</comment>
<dbReference type="GO" id="GO:0016853">
    <property type="term" value="F:isomerase activity"/>
    <property type="evidence" value="ECO:0007669"/>
    <property type="project" value="UniProtKB-KW"/>
</dbReference>
<proteinExistence type="predicted"/>
<keyword evidence="2" id="KW-1185">Reference proteome</keyword>
<dbReference type="EMBL" id="JACCAS010000002">
    <property type="protein sequence ID" value="NYH24829.1"/>
    <property type="molecule type" value="Genomic_DNA"/>
</dbReference>
<accession>A0A7Z0B848</accession>
<protein>
    <submittedName>
        <fullName evidence="1">DNA gyrase/topoisomerase IV subunit B</fullName>
    </submittedName>
</protein>
<gene>
    <name evidence="1" type="ORF">GGD40_004400</name>
</gene>
<sequence>MDHEELLQLSRQLSPADVCAQLLALSVVEYSYTPSSKITLELSDAEGKLTDTGRGMRLTPDKGDALAHAERALTGFYPCIPSNPEFDAILRELAWGERGSPGPSVANFACCSFEFTSMRDGEVWSQSYSYGTPSGPAVTLGLTKMTGTVIDFKTIEPIKHAVVATLVEALRSRIQGLSIVLRSHGRSQ</sequence>
<dbReference type="RefSeq" id="WP_179745021.1">
    <property type="nucleotide sequence ID" value="NZ_JACCAS010000002.1"/>
</dbReference>
<dbReference type="AlphaFoldDB" id="A0A7Z0B848"/>
<dbReference type="InterPro" id="IPR036890">
    <property type="entry name" value="HATPase_C_sf"/>
</dbReference>
<evidence type="ECO:0000313" key="1">
    <source>
        <dbReference type="EMBL" id="NYH24829.1"/>
    </source>
</evidence>
<dbReference type="Gene3D" id="3.30.565.10">
    <property type="entry name" value="Histidine kinase-like ATPase, C-terminal domain"/>
    <property type="match status" value="1"/>
</dbReference>
<evidence type="ECO:0000313" key="2">
    <source>
        <dbReference type="Proteomes" id="UP000540929"/>
    </source>
</evidence>
<keyword evidence="1" id="KW-0413">Isomerase</keyword>